<comment type="subcellular location">
    <subcellularLocation>
        <location evidence="1">Nucleus</location>
    </subcellularLocation>
</comment>
<evidence type="ECO:0000256" key="5">
    <source>
        <dbReference type="ARBA" id="ARBA00023242"/>
    </source>
</evidence>
<dbReference type="GO" id="GO:0000077">
    <property type="term" value="P:DNA damage checkpoint signaling"/>
    <property type="evidence" value="ECO:0007669"/>
    <property type="project" value="InterPro"/>
</dbReference>
<dbReference type="InParanoid" id="A0A2H3D095"/>
<keyword evidence="3" id="KW-0227">DNA damage</keyword>
<feature type="region of interest" description="Disordered" evidence="6">
    <location>
        <begin position="40"/>
        <end position="73"/>
    </location>
</feature>
<dbReference type="EMBL" id="KZ293678">
    <property type="protein sequence ID" value="PBK87500.1"/>
    <property type="molecule type" value="Genomic_DNA"/>
</dbReference>
<dbReference type="Pfam" id="PF02144">
    <property type="entry name" value="Rad1"/>
    <property type="match status" value="1"/>
</dbReference>
<keyword evidence="8" id="KW-1185">Reference proteome</keyword>
<dbReference type="Gene3D" id="3.70.10.10">
    <property type="match status" value="1"/>
</dbReference>
<keyword evidence="5" id="KW-0539">Nucleus</keyword>
<protein>
    <submittedName>
        <fullName evidence="7">Uncharacterized protein</fullName>
    </submittedName>
</protein>
<dbReference type="GO" id="GO:0006281">
    <property type="term" value="P:DNA repair"/>
    <property type="evidence" value="ECO:0007669"/>
    <property type="project" value="UniProtKB-KW"/>
</dbReference>
<name>A0A2H3D095_ARMGA</name>
<dbReference type="AlphaFoldDB" id="A0A2H3D095"/>
<dbReference type="PANTHER" id="PTHR10870:SF0">
    <property type="entry name" value="CELL CYCLE CHECKPOINT PROTEIN RAD1"/>
    <property type="match status" value="1"/>
</dbReference>
<evidence type="ECO:0000256" key="6">
    <source>
        <dbReference type="SAM" id="MobiDB-lite"/>
    </source>
</evidence>
<dbReference type="PANTHER" id="PTHR10870">
    <property type="entry name" value="CELL CYCLE CHECKPOINT PROTEIN RAD1"/>
    <property type="match status" value="1"/>
</dbReference>
<dbReference type="InterPro" id="IPR003021">
    <property type="entry name" value="Rad1_Rec1_Rad17"/>
</dbReference>
<evidence type="ECO:0000313" key="7">
    <source>
        <dbReference type="EMBL" id="PBK87500.1"/>
    </source>
</evidence>
<dbReference type="OrthoDB" id="337581at2759"/>
<keyword evidence="4" id="KW-0234">DNA repair</keyword>
<proteinExistence type="inferred from homology"/>
<evidence type="ECO:0000313" key="8">
    <source>
        <dbReference type="Proteomes" id="UP000217790"/>
    </source>
</evidence>
<accession>A0A2H3D095</accession>
<comment type="similarity">
    <text evidence="2">Belongs to the rad1 family.</text>
</comment>
<evidence type="ECO:0000256" key="1">
    <source>
        <dbReference type="ARBA" id="ARBA00004123"/>
    </source>
</evidence>
<organism evidence="7 8">
    <name type="scientific">Armillaria gallica</name>
    <name type="common">Bulbous honey fungus</name>
    <name type="synonym">Armillaria bulbosa</name>
    <dbReference type="NCBI Taxonomy" id="47427"/>
    <lineage>
        <taxon>Eukaryota</taxon>
        <taxon>Fungi</taxon>
        <taxon>Dikarya</taxon>
        <taxon>Basidiomycota</taxon>
        <taxon>Agaricomycotina</taxon>
        <taxon>Agaricomycetes</taxon>
        <taxon>Agaricomycetidae</taxon>
        <taxon>Agaricales</taxon>
        <taxon>Marasmiineae</taxon>
        <taxon>Physalacriaceae</taxon>
        <taxon>Armillaria</taxon>
    </lineage>
</organism>
<dbReference type="GO" id="GO:0030896">
    <property type="term" value="C:checkpoint clamp complex"/>
    <property type="evidence" value="ECO:0007669"/>
    <property type="project" value="TreeGrafter"/>
</dbReference>
<evidence type="ECO:0000256" key="2">
    <source>
        <dbReference type="ARBA" id="ARBA00010991"/>
    </source>
</evidence>
<sequence>MHVKAVLHSSGHLFIPTSQNGYAMHSRNWIEIDVYRKSSTKGRPLPKAKGQVTGRGEANAPYPNTGTFGSTEMDHPNDIDVLKTFDGGQTISFSYRFAHISRTLRALQSSTKTSLRIDDESLLSVQFPLPHPN</sequence>
<gene>
    <name evidence="7" type="ORF">ARMGADRAFT_456963</name>
</gene>
<evidence type="ECO:0000256" key="4">
    <source>
        <dbReference type="ARBA" id="ARBA00023204"/>
    </source>
</evidence>
<reference evidence="8" key="1">
    <citation type="journal article" date="2017" name="Nat. Ecol. Evol.">
        <title>Genome expansion and lineage-specific genetic innovations in the forest pathogenic fungi Armillaria.</title>
        <authorList>
            <person name="Sipos G."/>
            <person name="Prasanna A.N."/>
            <person name="Walter M.C."/>
            <person name="O'Connor E."/>
            <person name="Balint B."/>
            <person name="Krizsan K."/>
            <person name="Kiss B."/>
            <person name="Hess J."/>
            <person name="Varga T."/>
            <person name="Slot J."/>
            <person name="Riley R."/>
            <person name="Boka B."/>
            <person name="Rigling D."/>
            <person name="Barry K."/>
            <person name="Lee J."/>
            <person name="Mihaltcheva S."/>
            <person name="LaButti K."/>
            <person name="Lipzen A."/>
            <person name="Waldron R."/>
            <person name="Moloney N.M."/>
            <person name="Sperisen C."/>
            <person name="Kredics L."/>
            <person name="Vagvoelgyi C."/>
            <person name="Patrignani A."/>
            <person name="Fitzpatrick D."/>
            <person name="Nagy I."/>
            <person name="Doyle S."/>
            <person name="Anderson J.B."/>
            <person name="Grigoriev I.V."/>
            <person name="Gueldener U."/>
            <person name="Muensterkoetter M."/>
            <person name="Nagy L.G."/>
        </authorList>
    </citation>
    <scope>NUCLEOTIDE SEQUENCE [LARGE SCALE GENOMIC DNA]</scope>
    <source>
        <strain evidence="8">Ar21-2</strain>
    </source>
</reference>
<dbReference type="STRING" id="47427.A0A2H3D095"/>
<evidence type="ECO:0000256" key="3">
    <source>
        <dbReference type="ARBA" id="ARBA00022763"/>
    </source>
</evidence>
<dbReference type="Proteomes" id="UP000217790">
    <property type="component" value="Unassembled WGS sequence"/>
</dbReference>
<dbReference type="PRINTS" id="PR01245">
    <property type="entry name" value="RAD1REC1"/>
</dbReference>